<dbReference type="InterPro" id="IPR020845">
    <property type="entry name" value="AMP-binding_CS"/>
</dbReference>
<dbReference type="PANTHER" id="PTHR43767:SF1">
    <property type="entry name" value="NONRIBOSOMAL PEPTIDE SYNTHASE PES1 (EUROFUNG)-RELATED"/>
    <property type="match status" value="1"/>
</dbReference>
<sequence>MAETAAPGTPREEPPLAGADLQDASLADLVVRAARRWPDRPAWTFEDADGGLTRLDFAAVEARTAAWAQQLRERGVDQGDRVGVLLGNTADFPTAWLALARLGAAMVPLNVRYRSADAGHVLADAGVRLVLASPAYSAVLAGVTPAPEVLDVAALDAGAATAAPFEQRPVDPATTANVQYTSGTTGRPKGCLLPHRYWTTLAGSLTTEFPHLTGDDVMLTAQPFHYIDPQWNVAAALMAGAHLVALDGFHPSTFFSRVRAHGVTYFYCLASMPVLLLRMDPDPADRDHRVRAVQCSAIPPGRHAEIEERWGVGWHEAFGMTETGADIRVGAEEHDALVGTGCLGRPAAHREVRVDDDGQLWLRGPGMMDGYLGHPSPFDPDGWFPTGDLARLDDEGRVYLAGRMKDMIRRSGENVAAHEVEDVLQSHPEVRLAAVLGVPDDVRGEEVKAYVVAPGLGEDAPEVLRAWCEERLAAFKVPRYWELRASLPLTASQRVEKAALRREAAAAGTAS</sequence>
<dbReference type="InterPro" id="IPR050237">
    <property type="entry name" value="ATP-dep_AMP-bd_enzyme"/>
</dbReference>
<dbReference type="Pfam" id="PF13193">
    <property type="entry name" value="AMP-binding_C"/>
    <property type="match status" value="1"/>
</dbReference>
<dbReference type="Gene3D" id="3.30.300.30">
    <property type="match status" value="1"/>
</dbReference>
<name>A0ABV1NUN3_9ACTN</name>
<dbReference type="InterPro" id="IPR045851">
    <property type="entry name" value="AMP-bd_C_sf"/>
</dbReference>
<organism evidence="3 4">
    <name type="scientific">Nocardioides kribbensis</name>
    <dbReference type="NCBI Taxonomy" id="305517"/>
    <lineage>
        <taxon>Bacteria</taxon>
        <taxon>Bacillati</taxon>
        <taxon>Actinomycetota</taxon>
        <taxon>Actinomycetes</taxon>
        <taxon>Propionibacteriales</taxon>
        <taxon>Nocardioidaceae</taxon>
        <taxon>Nocardioides</taxon>
    </lineage>
</organism>
<dbReference type="InterPro" id="IPR000873">
    <property type="entry name" value="AMP-dep_synth/lig_dom"/>
</dbReference>
<feature type="domain" description="AMP-binding enzyme C-terminal" evidence="2">
    <location>
        <begin position="419"/>
        <end position="492"/>
    </location>
</feature>
<gene>
    <name evidence="3" type="ORF">V6R90_02915</name>
</gene>
<evidence type="ECO:0000259" key="2">
    <source>
        <dbReference type="Pfam" id="PF13193"/>
    </source>
</evidence>
<dbReference type="InterPro" id="IPR025110">
    <property type="entry name" value="AMP-bd_C"/>
</dbReference>
<dbReference type="PANTHER" id="PTHR43767">
    <property type="entry name" value="LONG-CHAIN-FATTY-ACID--COA LIGASE"/>
    <property type="match status" value="1"/>
</dbReference>
<evidence type="ECO:0000259" key="1">
    <source>
        <dbReference type="Pfam" id="PF00501"/>
    </source>
</evidence>
<keyword evidence="4" id="KW-1185">Reference proteome</keyword>
<dbReference type="Proteomes" id="UP001482520">
    <property type="component" value="Unassembled WGS sequence"/>
</dbReference>
<dbReference type="Gene3D" id="3.40.50.12780">
    <property type="entry name" value="N-terminal domain of ligase-like"/>
    <property type="match status" value="1"/>
</dbReference>
<dbReference type="SUPFAM" id="SSF56801">
    <property type="entry name" value="Acetyl-CoA synthetase-like"/>
    <property type="match status" value="1"/>
</dbReference>
<dbReference type="Pfam" id="PF00501">
    <property type="entry name" value="AMP-binding"/>
    <property type="match status" value="1"/>
</dbReference>
<feature type="domain" description="AMP-dependent synthetase/ligase" evidence="1">
    <location>
        <begin position="32"/>
        <end position="372"/>
    </location>
</feature>
<evidence type="ECO:0000313" key="4">
    <source>
        <dbReference type="Proteomes" id="UP001482520"/>
    </source>
</evidence>
<dbReference type="EMBL" id="JBEGDP010000002">
    <property type="protein sequence ID" value="MEQ7846214.1"/>
    <property type="molecule type" value="Genomic_DNA"/>
</dbReference>
<proteinExistence type="predicted"/>
<comment type="caution">
    <text evidence="3">The sequence shown here is derived from an EMBL/GenBank/DDBJ whole genome shotgun (WGS) entry which is preliminary data.</text>
</comment>
<dbReference type="InterPro" id="IPR042099">
    <property type="entry name" value="ANL_N_sf"/>
</dbReference>
<dbReference type="PROSITE" id="PS00455">
    <property type="entry name" value="AMP_BINDING"/>
    <property type="match status" value="1"/>
</dbReference>
<accession>A0ABV1NUN3</accession>
<protein>
    <submittedName>
        <fullName evidence="3">AMP-binding protein</fullName>
    </submittedName>
</protein>
<dbReference type="RefSeq" id="WP_349803742.1">
    <property type="nucleotide sequence ID" value="NZ_JBEGDP010000002.1"/>
</dbReference>
<evidence type="ECO:0000313" key="3">
    <source>
        <dbReference type="EMBL" id="MEQ7846214.1"/>
    </source>
</evidence>
<reference evidence="3 4" key="1">
    <citation type="submission" date="2024-02" db="EMBL/GenBank/DDBJ databases">
        <title>Full genome sequence of Nocardioides kribbensis.</title>
        <authorList>
            <person name="Poletto B.L."/>
            <person name="Silva G."/>
            <person name="Galante D."/>
            <person name="Campos K.R."/>
            <person name="Santos M.B.N."/>
            <person name="Sacchi C.T."/>
        </authorList>
    </citation>
    <scope>NUCLEOTIDE SEQUENCE [LARGE SCALE GENOMIC DNA]</scope>
    <source>
        <strain evidence="3 4">O4R</strain>
    </source>
</reference>